<dbReference type="Gene3D" id="1.20.272.10">
    <property type="match status" value="1"/>
</dbReference>
<dbReference type="AlphaFoldDB" id="X1BKI4"/>
<name>X1BKI4_9ZZZZ</name>
<dbReference type="PANTHER" id="PTHR34388:SF1">
    <property type="entry name" value="DNA POLYMERASE III SUBUNIT DELTA"/>
    <property type="match status" value="1"/>
</dbReference>
<keyword evidence="5" id="KW-0239">DNA-directed DNA polymerase</keyword>
<dbReference type="Gene3D" id="3.40.50.300">
    <property type="entry name" value="P-loop containing nucleotide triphosphate hydrolases"/>
    <property type="match status" value="1"/>
</dbReference>
<dbReference type="InterPro" id="IPR005790">
    <property type="entry name" value="DNA_polIII_delta"/>
</dbReference>
<dbReference type="Gene3D" id="1.10.8.60">
    <property type="match status" value="1"/>
</dbReference>
<comment type="caution">
    <text evidence="9">The sequence shown here is derived from an EMBL/GenBank/DDBJ whole genome shotgun (WGS) entry which is preliminary data.</text>
</comment>
<evidence type="ECO:0000259" key="8">
    <source>
        <dbReference type="Pfam" id="PF21694"/>
    </source>
</evidence>
<reference evidence="9" key="1">
    <citation type="journal article" date="2014" name="Front. Microbiol.">
        <title>High frequency of phylogenetically diverse reductive dehalogenase-homologous genes in deep subseafloor sedimentary metagenomes.</title>
        <authorList>
            <person name="Kawai M."/>
            <person name="Futagami T."/>
            <person name="Toyoda A."/>
            <person name="Takaki Y."/>
            <person name="Nishi S."/>
            <person name="Hori S."/>
            <person name="Arai W."/>
            <person name="Tsubouchi T."/>
            <person name="Morono Y."/>
            <person name="Uchiyama I."/>
            <person name="Ito T."/>
            <person name="Fujiyama A."/>
            <person name="Inagaki F."/>
            <person name="Takami H."/>
        </authorList>
    </citation>
    <scope>NUCLEOTIDE SEQUENCE</scope>
    <source>
        <strain evidence="9">Expedition CK06-06</strain>
    </source>
</reference>
<proteinExistence type="inferred from homology"/>
<dbReference type="SUPFAM" id="SSF48019">
    <property type="entry name" value="post-AAA+ oligomerization domain-like"/>
    <property type="match status" value="1"/>
</dbReference>
<dbReference type="PANTHER" id="PTHR34388">
    <property type="entry name" value="DNA POLYMERASE III SUBUNIT DELTA"/>
    <property type="match status" value="1"/>
</dbReference>
<evidence type="ECO:0000256" key="4">
    <source>
        <dbReference type="ARBA" id="ARBA00022705"/>
    </source>
</evidence>
<evidence type="ECO:0000256" key="2">
    <source>
        <dbReference type="ARBA" id="ARBA00022679"/>
    </source>
</evidence>
<dbReference type="GO" id="GO:0009360">
    <property type="term" value="C:DNA polymerase III complex"/>
    <property type="evidence" value="ECO:0007669"/>
    <property type="project" value="TreeGrafter"/>
</dbReference>
<dbReference type="Pfam" id="PF21694">
    <property type="entry name" value="DNA_pol3_delta_C"/>
    <property type="match status" value="1"/>
</dbReference>
<feature type="domain" description="DNA polymerase III delta subunit-like C-terminal" evidence="8">
    <location>
        <begin position="216"/>
        <end position="336"/>
    </location>
</feature>
<dbReference type="EC" id="2.7.7.7" evidence="1"/>
<organism evidence="9">
    <name type="scientific">marine sediment metagenome</name>
    <dbReference type="NCBI Taxonomy" id="412755"/>
    <lineage>
        <taxon>unclassified sequences</taxon>
        <taxon>metagenomes</taxon>
        <taxon>ecological metagenomes</taxon>
    </lineage>
</organism>
<dbReference type="InterPro" id="IPR048466">
    <property type="entry name" value="DNA_pol3_delta-like_C"/>
</dbReference>
<evidence type="ECO:0000313" key="9">
    <source>
        <dbReference type="EMBL" id="GAG72616.1"/>
    </source>
</evidence>
<dbReference type="EMBL" id="BART01000460">
    <property type="protein sequence ID" value="GAG72616.1"/>
    <property type="molecule type" value="Genomic_DNA"/>
</dbReference>
<protein>
    <recommendedName>
        <fullName evidence="1">DNA-directed DNA polymerase</fullName>
        <ecNumber evidence="1">2.7.7.7</ecNumber>
    </recommendedName>
</protein>
<accession>X1BKI4</accession>
<evidence type="ECO:0000256" key="5">
    <source>
        <dbReference type="ARBA" id="ARBA00022932"/>
    </source>
</evidence>
<evidence type="ECO:0000256" key="3">
    <source>
        <dbReference type="ARBA" id="ARBA00022695"/>
    </source>
</evidence>
<evidence type="ECO:0000256" key="1">
    <source>
        <dbReference type="ARBA" id="ARBA00012417"/>
    </source>
</evidence>
<evidence type="ECO:0000256" key="7">
    <source>
        <dbReference type="ARBA" id="ARBA00049244"/>
    </source>
</evidence>
<dbReference type="GO" id="GO:0003677">
    <property type="term" value="F:DNA binding"/>
    <property type="evidence" value="ECO:0007669"/>
    <property type="project" value="InterPro"/>
</dbReference>
<dbReference type="NCBIfam" id="TIGR01128">
    <property type="entry name" value="holA"/>
    <property type="match status" value="1"/>
</dbReference>
<dbReference type="GO" id="GO:0006261">
    <property type="term" value="P:DNA-templated DNA replication"/>
    <property type="evidence" value="ECO:0007669"/>
    <property type="project" value="TreeGrafter"/>
</dbReference>
<comment type="catalytic activity">
    <reaction evidence="7">
        <text>DNA(n) + a 2'-deoxyribonucleoside 5'-triphosphate = DNA(n+1) + diphosphate</text>
        <dbReference type="Rhea" id="RHEA:22508"/>
        <dbReference type="Rhea" id="RHEA-COMP:17339"/>
        <dbReference type="Rhea" id="RHEA-COMP:17340"/>
        <dbReference type="ChEBI" id="CHEBI:33019"/>
        <dbReference type="ChEBI" id="CHEBI:61560"/>
        <dbReference type="ChEBI" id="CHEBI:173112"/>
        <dbReference type="EC" id="2.7.7.7"/>
    </reaction>
</comment>
<evidence type="ECO:0000256" key="6">
    <source>
        <dbReference type="ARBA" id="ARBA00034754"/>
    </source>
</evidence>
<keyword evidence="4" id="KW-0235">DNA replication</keyword>
<dbReference type="InterPro" id="IPR027417">
    <property type="entry name" value="P-loop_NTPase"/>
</dbReference>
<comment type="similarity">
    <text evidence="6">Belongs to the DNA polymerase HolA subunit family.</text>
</comment>
<dbReference type="GO" id="GO:0003887">
    <property type="term" value="F:DNA-directed DNA polymerase activity"/>
    <property type="evidence" value="ECO:0007669"/>
    <property type="project" value="UniProtKB-KW"/>
</dbReference>
<keyword evidence="3" id="KW-0548">Nucleotidyltransferase</keyword>
<dbReference type="InterPro" id="IPR008921">
    <property type="entry name" value="DNA_pol3_clamp-load_cplx_C"/>
</dbReference>
<dbReference type="EMBL" id="BARV01002071">
    <property type="protein sequence ID" value="GAH89861.1"/>
    <property type="molecule type" value="Genomic_DNA"/>
</dbReference>
<dbReference type="SUPFAM" id="SSF52540">
    <property type="entry name" value="P-loop containing nucleoside triphosphate hydrolases"/>
    <property type="match status" value="1"/>
</dbReference>
<sequence length="343" mass="39259">MKADKLKKELLKLEELAPCYLYISTSDSVLEDRIESVKKFLKGKINFDTDFKIFNGAEEIDEGEFNNYISTPSLFSLKKIVVIKYIEKVSASLQKKVINLISSNGKGSANVIFIITALKQKFNPALLDAVRKAGKVIQLKPPLSGSLKKWLEERSESDGIKFTEKAASLLIENVNLDLNLLKKEYEKLYDYISSEAKKVIDEDTVRFLVSRIYSLKIFDLVDYLGKRDKDNSLKALRSILEEGQNLIGLVTLIHRMFKCFLYIKSGNSKSSVTDYIENNMKVPPYFVGKLVSKYIKLSDNYTEDEVLKVFEILNKYDISFRINTIESKHLVKKLISEIIDIDV</sequence>
<gene>
    <name evidence="9" type="ORF">S01H4_02188</name>
    <name evidence="10" type="ORF">S06H3_05554</name>
</gene>
<keyword evidence="2" id="KW-0808">Transferase</keyword>
<evidence type="ECO:0000313" key="10">
    <source>
        <dbReference type="EMBL" id="GAH89861.1"/>
    </source>
</evidence>